<dbReference type="InterPro" id="IPR002347">
    <property type="entry name" value="SDR_fam"/>
</dbReference>
<reference evidence="3 4" key="1">
    <citation type="submission" date="2018-11" db="EMBL/GenBank/DDBJ databases">
        <title>Mesobaculum littorinae gen. nov., sp. nov., isolated from Littorina scabra that represents a novel genus of the order Rhodobacteraceae.</title>
        <authorList>
            <person name="Li F."/>
        </authorList>
    </citation>
    <scope>NUCLEOTIDE SEQUENCE [LARGE SCALE GENOMIC DNA]</scope>
    <source>
        <strain evidence="3 4">M0103</strain>
    </source>
</reference>
<evidence type="ECO:0000313" key="4">
    <source>
        <dbReference type="Proteomes" id="UP000285908"/>
    </source>
</evidence>
<dbReference type="Pfam" id="PF00106">
    <property type="entry name" value="adh_short"/>
    <property type="match status" value="1"/>
</dbReference>
<evidence type="ECO:0000313" key="3">
    <source>
        <dbReference type="EMBL" id="RVV98523.1"/>
    </source>
</evidence>
<name>A0A438AIE3_9RHOB</name>
<dbReference type="SUPFAM" id="SSF51735">
    <property type="entry name" value="NAD(P)-binding Rossmann-fold domains"/>
    <property type="match status" value="1"/>
</dbReference>
<dbReference type="AlphaFoldDB" id="A0A438AIE3"/>
<keyword evidence="4" id="KW-1185">Reference proteome</keyword>
<comment type="caution">
    <text evidence="3">The sequence shown here is derived from an EMBL/GenBank/DDBJ whole genome shotgun (WGS) entry which is preliminary data.</text>
</comment>
<dbReference type="GO" id="GO:0016491">
    <property type="term" value="F:oxidoreductase activity"/>
    <property type="evidence" value="ECO:0007669"/>
    <property type="project" value="UniProtKB-KW"/>
</dbReference>
<protein>
    <submittedName>
        <fullName evidence="3">SDR family oxidoreductase</fullName>
    </submittedName>
</protein>
<dbReference type="InterPro" id="IPR036291">
    <property type="entry name" value="NAD(P)-bd_dom_sf"/>
</dbReference>
<dbReference type="NCBIfam" id="NF005489">
    <property type="entry name" value="PRK07102.1"/>
    <property type="match status" value="1"/>
</dbReference>
<dbReference type="Gene3D" id="3.40.50.720">
    <property type="entry name" value="NAD(P)-binding Rossmann-like Domain"/>
    <property type="match status" value="1"/>
</dbReference>
<dbReference type="RefSeq" id="WP_127905755.1">
    <property type="nucleotide sequence ID" value="NZ_RQXX01000002.1"/>
</dbReference>
<keyword evidence="2" id="KW-0560">Oxidoreductase</keyword>
<gene>
    <name evidence="3" type="ORF">EKE94_06295</name>
</gene>
<organism evidence="3 4">
    <name type="scientific">Mesobaculum littorinae</name>
    <dbReference type="NCBI Taxonomy" id="2486419"/>
    <lineage>
        <taxon>Bacteria</taxon>
        <taxon>Pseudomonadati</taxon>
        <taxon>Pseudomonadota</taxon>
        <taxon>Alphaproteobacteria</taxon>
        <taxon>Rhodobacterales</taxon>
        <taxon>Roseobacteraceae</taxon>
        <taxon>Mesobaculum</taxon>
    </lineage>
</organism>
<sequence>MTETWIILGATSAMARAFARALADRGAGLVLAARDLDEAEQQARDLRLRGAGFARAVAFDARRPEGFAALFENLGEGPVNAAVFAGAMPDQSAIDADPALIAAVCETNFTGPARVLSLLAPRIEAQGTGVIVGVGSVAGDRGRLGNYVYGASKAAFATYLSGLRNRLARRGGHVMTVKPGFVDTAMTWGLGGMFLVASPEAVAAAILKGVEARRNVIYVPGFWRAIMAIIRAIPEPIFKKLKI</sequence>
<evidence type="ECO:0000256" key="1">
    <source>
        <dbReference type="ARBA" id="ARBA00006484"/>
    </source>
</evidence>
<dbReference type="EMBL" id="RQXX01000002">
    <property type="protein sequence ID" value="RVV98523.1"/>
    <property type="molecule type" value="Genomic_DNA"/>
</dbReference>
<comment type="similarity">
    <text evidence="1">Belongs to the short-chain dehydrogenases/reductases (SDR) family.</text>
</comment>
<accession>A0A438AIE3</accession>
<dbReference type="Proteomes" id="UP000285908">
    <property type="component" value="Unassembled WGS sequence"/>
</dbReference>
<dbReference type="PANTHER" id="PTHR44196:SF1">
    <property type="entry name" value="DEHYDROGENASE_REDUCTASE SDR FAMILY MEMBER 7B"/>
    <property type="match status" value="1"/>
</dbReference>
<proteinExistence type="inferred from homology"/>
<dbReference type="PANTHER" id="PTHR44196">
    <property type="entry name" value="DEHYDROGENASE/REDUCTASE SDR FAMILY MEMBER 7B"/>
    <property type="match status" value="1"/>
</dbReference>
<dbReference type="OrthoDB" id="335726at2"/>
<dbReference type="GO" id="GO:0016020">
    <property type="term" value="C:membrane"/>
    <property type="evidence" value="ECO:0007669"/>
    <property type="project" value="TreeGrafter"/>
</dbReference>
<evidence type="ECO:0000256" key="2">
    <source>
        <dbReference type="ARBA" id="ARBA00023002"/>
    </source>
</evidence>
<dbReference type="PRINTS" id="PR00081">
    <property type="entry name" value="GDHRDH"/>
</dbReference>